<gene>
    <name evidence="1" type="ORF">GCM10023195_13330</name>
</gene>
<dbReference type="PROSITE" id="PS51257">
    <property type="entry name" value="PROKAR_LIPOPROTEIN"/>
    <property type="match status" value="1"/>
</dbReference>
<dbReference type="Proteomes" id="UP001500212">
    <property type="component" value="Unassembled WGS sequence"/>
</dbReference>
<evidence type="ECO:0008006" key="3">
    <source>
        <dbReference type="Google" id="ProtNLM"/>
    </source>
</evidence>
<sequence>MRAVRRTASAVAATALIVAGLSGCLGKDDSGSRGGGAATGGGAVQGGVTVASADKPVAKATFPSPIASGATVDLAVLGLKAGGRLADLSISMTPHVPNGATQRITPYLLNGGTPLGVFLIDNVNLKRYLVVKDSSGHDLQTDYVTTNIANDQPGQLSFTFAAPPKGVDRIDVQIGNWPIFHDVPIAR</sequence>
<keyword evidence="2" id="KW-1185">Reference proteome</keyword>
<proteinExistence type="predicted"/>
<evidence type="ECO:0000313" key="2">
    <source>
        <dbReference type="Proteomes" id="UP001500212"/>
    </source>
</evidence>
<evidence type="ECO:0000313" key="1">
    <source>
        <dbReference type="EMBL" id="GAA4603964.1"/>
    </source>
</evidence>
<dbReference type="EMBL" id="BAABHJ010000003">
    <property type="protein sequence ID" value="GAA4603964.1"/>
    <property type="molecule type" value="Genomic_DNA"/>
</dbReference>
<dbReference type="RefSeq" id="WP_345349933.1">
    <property type="nucleotide sequence ID" value="NZ_BAABHJ010000003.1"/>
</dbReference>
<name>A0ABP8TFE2_9ACTN</name>
<accession>A0ABP8TFE2</accession>
<reference evidence="2" key="1">
    <citation type="journal article" date="2019" name="Int. J. Syst. Evol. Microbiol.">
        <title>The Global Catalogue of Microorganisms (GCM) 10K type strain sequencing project: providing services to taxonomists for standard genome sequencing and annotation.</title>
        <authorList>
            <consortium name="The Broad Institute Genomics Platform"/>
            <consortium name="The Broad Institute Genome Sequencing Center for Infectious Disease"/>
            <person name="Wu L."/>
            <person name="Ma J."/>
        </authorList>
    </citation>
    <scope>NUCLEOTIDE SEQUENCE [LARGE SCALE GENOMIC DNA]</scope>
    <source>
        <strain evidence="2">JCM 17938</strain>
    </source>
</reference>
<comment type="caution">
    <text evidence="1">The sequence shown here is derived from an EMBL/GenBank/DDBJ whole genome shotgun (WGS) entry which is preliminary data.</text>
</comment>
<organism evidence="1 2">
    <name type="scientific">Actinoallomurus liliacearum</name>
    <dbReference type="NCBI Taxonomy" id="1080073"/>
    <lineage>
        <taxon>Bacteria</taxon>
        <taxon>Bacillati</taxon>
        <taxon>Actinomycetota</taxon>
        <taxon>Actinomycetes</taxon>
        <taxon>Streptosporangiales</taxon>
        <taxon>Thermomonosporaceae</taxon>
        <taxon>Actinoallomurus</taxon>
    </lineage>
</organism>
<protein>
    <recommendedName>
        <fullName evidence="3">Lipoprotein</fullName>
    </recommendedName>
</protein>